<evidence type="ECO:0000313" key="5">
    <source>
        <dbReference type="Proteomes" id="UP001184853"/>
    </source>
</evidence>
<organism evidence="4 5">
    <name type="scientific">Chryseobacterium geocarposphaerae</name>
    <dbReference type="NCBI Taxonomy" id="1416776"/>
    <lineage>
        <taxon>Bacteria</taxon>
        <taxon>Pseudomonadati</taxon>
        <taxon>Bacteroidota</taxon>
        <taxon>Flavobacteriia</taxon>
        <taxon>Flavobacteriales</taxon>
        <taxon>Weeksellaceae</taxon>
        <taxon>Chryseobacterium group</taxon>
        <taxon>Chryseobacterium</taxon>
    </lineage>
</organism>
<evidence type="ECO:0000256" key="1">
    <source>
        <dbReference type="SAM" id="Coils"/>
    </source>
</evidence>
<feature type="chain" id="PRO_5047021954" description="Peptidase S74 domain-containing protein" evidence="2">
    <location>
        <begin position="21"/>
        <end position="554"/>
    </location>
</feature>
<keyword evidence="2" id="KW-0732">Signal</keyword>
<dbReference type="RefSeq" id="WP_115982962.1">
    <property type="nucleotide sequence ID" value="NZ_JAVDQS010000004.1"/>
</dbReference>
<protein>
    <recommendedName>
        <fullName evidence="3">Peptidase S74 domain-containing protein</fullName>
    </recommendedName>
</protein>
<evidence type="ECO:0000256" key="2">
    <source>
        <dbReference type="SAM" id="SignalP"/>
    </source>
</evidence>
<dbReference type="Proteomes" id="UP001184853">
    <property type="component" value="Unassembled WGS sequence"/>
</dbReference>
<gene>
    <name evidence="4" type="ORF">J2781_002008</name>
</gene>
<dbReference type="EMBL" id="JAVDQS010000004">
    <property type="protein sequence ID" value="MDR6405084.1"/>
    <property type="molecule type" value="Genomic_DNA"/>
</dbReference>
<comment type="caution">
    <text evidence="4">The sequence shown here is derived from an EMBL/GenBank/DDBJ whole genome shotgun (WGS) entry which is preliminary data.</text>
</comment>
<name>A0ABU1LEF2_9FLAO</name>
<keyword evidence="5" id="KW-1185">Reference proteome</keyword>
<feature type="domain" description="Peptidase S74" evidence="3">
    <location>
        <begin position="428"/>
        <end position="523"/>
    </location>
</feature>
<dbReference type="PROSITE" id="PS51688">
    <property type="entry name" value="ICA"/>
    <property type="match status" value="1"/>
</dbReference>
<dbReference type="InterPro" id="IPR030392">
    <property type="entry name" value="S74_ICA"/>
</dbReference>
<dbReference type="Pfam" id="PF13884">
    <property type="entry name" value="Peptidase_S74"/>
    <property type="match status" value="1"/>
</dbReference>
<reference evidence="4 5" key="1">
    <citation type="submission" date="2023-07" db="EMBL/GenBank/DDBJ databases">
        <title>Sorghum-associated microbial communities from plants grown in Nebraska, USA.</title>
        <authorList>
            <person name="Schachtman D."/>
        </authorList>
    </citation>
    <scope>NUCLEOTIDE SEQUENCE [LARGE SCALE GENOMIC DNA]</scope>
    <source>
        <strain evidence="4 5">DS1709</strain>
    </source>
</reference>
<proteinExistence type="predicted"/>
<keyword evidence="1" id="KW-0175">Coiled coil</keyword>
<feature type="signal peptide" evidence="2">
    <location>
        <begin position="1"/>
        <end position="20"/>
    </location>
</feature>
<accession>A0ABU1LEF2</accession>
<evidence type="ECO:0000313" key="4">
    <source>
        <dbReference type="EMBL" id="MDR6405084.1"/>
    </source>
</evidence>
<dbReference type="Gene3D" id="1.10.10.10">
    <property type="entry name" value="Winged helix-like DNA-binding domain superfamily/Winged helix DNA-binding domain"/>
    <property type="match status" value="1"/>
</dbReference>
<feature type="coiled-coil region" evidence="1">
    <location>
        <begin position="502"/>
        <end position="553"/>
    </location>
</feature>
<dbReference type="InterPro" id="IPR036388">
    <property type="entry name" value="WH-like_DNA-bd_sf"/>
</dbReference>
<evidence type="ECO:0000259" key="3">
    <source>
        <dbReference type="PROSITE" id="PS51688"/>
    </source>
</evidence>
<sequence>MKKLIFPLLLITVYYSNLQAQTTNNVGIDTTTPGSKLTVNGSFAPAYRAVTGNYTMTGDDYYLVSNSAANSTVTLPAAQAVGSGNFKGRLYEIKNTHATSTLTVVGSGTELIDDVGAAGLASISITPGDGVLLVNNGNTSGTTWEVVSFHSAVPTKSYDWLKGANQFPISPTDNNTTIYHMGGNVGIGTNAPTSKVDVEGGNIELTQGNSLRWGPDDTGERIFSNAGLGGNSGNNLHIESREYMYFIADRNNTSAAGNDVGFVWGTNTSWQDGTPTELMRLTDAGNVGIGTAIPTEKLHVNTSVVNEGIALSQTSLTNTVMLNSNSGGGYLGFINNSASTDAGLTAYIQQREPNATGGVANDLVYVAQGGTHHFLQAVGINTSAPAAGFWLDVAGNIQCNNIQLTAYAGTTNREIGVNAGGSIIIYPSDQRLKKDIADVNDGLSKVMKLRPVYYNWKNTEEYGKQREVGFIAQETNKVIPEVASTFKKDGEEYNSINYSRVVAVLTKAIQEQQALIESQNKRIAELEAKGKTASSLEERIIRMEKIIEEESAKK</sequence>